<proteinExistence type="predicted"/>
<dbReference type="RefSeq" id="XP_024774823.1">
    <property type="nucleotide sequence ID" value="XM_024915167.1"/>
</dbReference>
<organism evidence="2 3">
    <name type="scientific">Trichoderma harzianum CBS 226.95</name>
    <dbReference type="NCBI Taxonomy" id="983964"/>
    <lineage>
        <taxon>Eukaryota</taxon>
        <taxon>Fungi</taxon>
        <taxon>Dikarya</taxon>
        <taxon>Ascomycota</taxon>
        <taxon>Pezizomycotina</taxon>
        <taxon>Sordariomycetes</taxon>
        <taxon>Hypocreomycetidae</taxon>
        <taxon>Hypocreales</taxon>
        <taxon>Hypocreaceae</taxon>
        <taxon>Trichoderma</taxon>
    </lineage>
</organism>
<evidence type="ECO:0000313" key="2">
    <source>
        <dbReference type="EMBL" id="PTB55146.1"/>
    </source>
</evidence>
<protein>
    <submittedName>
        <fullName evidence="2">Uncharacterized protein</fullName>
    </submittedName>
</protein>
<name>A0A2T4ADM2_TRIHA</name>
<keyword evidence="3" id="KW-1185">Reference proteome</keyword>
<keyword evidence="1" id="KW-0472">Membrane</keyword>
<feature type="transmembrane region" description="Helical" evidence="1">
    <location>
        <begin position="57"/>
        <end position="80"/>
    </location>
</feature>
<dbReference type="GeneID" id="36623734"/>
<accession>A0A2T4ADM2</accession>
<feature type="transmembrane region" description="Helical" evidence="1">
    <location>
        <begin position="123"/>
        <end position="145"/>
    </location>
</feature>
<keyword evidence="1" id="KW-0812">Transmembrane</keyword>
<dbReference type="AlphaFoldDB" id="A0A2T4ADM2"/>
<evidence type="ECO:0000256" key="1">
    <source>
        <dbReference type="SAM" id="Phobius"/>
    </source>
</evidence>
<dbReference type="EMBL" id="KZ679680">
    <property type="protein sequence ID" value="PTB55146.1"/>
    <property type="molecule type" value="Genomic_DNA"/>
</dbReference>
<dbReference type="Proteomes" id="UP000241690">
    <property type="component" value="Unassembled WGS sequence"/>
</dbReference>
<gene>
    <name evidence="2" type="ORF">M431DRAFT_438177</name>
</gene>
<reference evidence="2 3" key="1">
    <citation type="submission" date="2016-07" db="EMBL/GenBank/DDBJ databases">
        <title>Multiple horizontal gene transfer events from other fungi enriched the ability of initially mycotrophic Trichoderma (Ascomycota) to feed on dead plant biomass.</title>
        <authorList>
            <consortium name="DOE Joint Genome Institute"/>
            <person name="Aerts A."/>
            <person name="Atanasova L."/>
            <person name="Chenthamara K."/>
            <person name="Zhang J."/>
            <person name="Grujic M."/>
            <person name="Henrissat B."/>
            <person name="Kuo A."/>
            <person name="Salamov A."/>
            <person name="Lipzen A."/>
            <person name="Labutti K."/>
            <person name="Barry K."/>
            <person name="Miao Y."/>
            <person name="Rahimi M.J."/>
            <person name="Shen Q."/>
            <person name="Grigoriev I.V."/>
            <person name="Kubicek C.P."/>
            <person name="Druzhinina I.S."/>
        </authorList>
    </citation>
    <scope>NUCLEOTIDE SEQUENCE [LARGE SCALE GENOMIC DNA]</scope>
    <source>
        <strain evidence="2 3">CBS 226.95</strain>
    </source>
</reference>
<evidence type="ECO:0000313" key="3">
    <source>
        <dbReference type="Proteomes" id="UP000241690"/>
    </source>
</evidence>
<keyword evidence="1" id="KW-1133">Transmembrane helix</keyword>
<sequence>MAIAIFSRVISTSGLPQQCRRRYIQKRQPQQVNAGTLSNTVGKNENAPKELLPPPPVFFCLVLLFFFSSPMGVACAQTLFPPIPSPLYRYPWSARISHLLLDVSVVAGTCLSRALEVRKFCDLIPCLGAFFIFSLTLRLAFLQILHTKVTSFIPSSSRETSRPSSYSSCSSSSPPFFWHFPPSKRRGRLQSDNPSPLLSIGFPPPCLLDAASRISWGGNLL</sequence>